<dbReference type="CDD" id="cd00077">
    <property type="entry name" value="HDc"/>
    <property type="match status" value="1"/>
</dbReference>
<keyword evidence="2 6" id="KW-0479">Metal-binding</keyword>
<feature type="compositionally biased region" description="Polar residues" evidence="8">
    <location>
        <begin position="8"/>
        <end position="21"/>
    </location>
</feature>
<evidence type="ECO:0000256" key="5">
    <source>
        <dbReference type="PIRSR" id="PIRSR623088-2"/>
    </source>
</evidence>
<organism evidence="10 11">
    <name type="scientific">Vespula vulgaris</name>
    <name type="common">Yellow jacket</name>
    <name type="synonym">Wasp</name>
    <dbReference type="NCBI Taxonomy" id="7454"/>
    <lineage>
        <taxon>Eukaryota</taxon>
        <taxon>Metazoa</taxon>
        <taxon>Ecdysozoa</taxon>
        <taxon>Arthropoda</taxon>
        <taxon>Hexapoda</taxon>
        <taxon>Insecta</taxon>
        <taxon>Pterygota</taxon>
        <taxon>Neoptera</taxon>
        <taxon>Endopterygota</taxon>
        <taxon>Hymenoptera</taxon>
        <taxon>Apocrita</taxon>
        <taxon>Aculeata</taxon>
        <taxon>Vespoidea</taxon>
        <taxon>Vespidae</taxon>
        <taxon>Vespinae</taxon>
        <taxon>Vespula</taxon>
    </lineage>
</organism>
<feature type="binding site" evidence="6">
    <location>
        <position position="387"/>
    </location>
    <ligand>
        <name>Zn(2+)</name>
        <dbReference type="ChEBI" id="CHEBI:29105"/>
        <label>2</label>
    </ligand>
</feature>
<dbReference type="InterPro" id="IPR023174">
    <property type="entry name" value="PDEase_CS"/>
</dbReference>
<protein>
    <recommendedName>
        <fullName evidence="7">Phosphodiesterase</fullName>
        <ecNumber evidence="7">3.1.4.-</ecNumber>
    </recommendedName>
</protein>
<feature type="binding site" evidence="5">
    <location>
        <position position="387"/>
    </location>
    <ligand>
        <name>AMP</name>
        <dbReference type="ChEBI" id="CHEBI:456215"/>
    </ligand>
</feature>
<gene>
    <name evidence="10" type="ORF">HZH66_009533</name>
</gene>
<comment type="similarity">
    <text evidence="7">Belongs to the cyclic nucleotide phosphodiesterase family.</text>
</comment>
<dbReference type="GO" id="GO:0046872">
    <property type="term" value="F:metal ion binding"/>
    <property type="evidence" value="ECO:0007669"/>
    <property type="project" value="UniProtKB-KW"/>
</dbReference>
<dbReference type="EC" id="3.1.4.-" evidence="7"/>
<feature type="compositionally biased region" description="Low complexity" evidence="8">
    <location>
        <begin position="165"/>
        <end position="174"/>
    </location>
</feature>
<accession>A0A834N1T0</accession>
<evidence type="ECO:0000256" key="6">
    <source>
        <dbReference type="PIRSR" id="PIRSR623088-3"/>
    </source>
</evidence>
<evidence type="ECO:0000313" key="11">
    <source>
        <dbReference type="Proteomes" id="UP000614350"/>
    </source>
</evidence>
<comment type="cofactor">
    <cofactor evidence="7">
        <name>a divalent metal cation</name>
        <dbReference type="ChEBI" id="CHEBI:60240"/>
    </cofactor>
    <text evidence="7">Binds 2 divalent metal cations per subunit. Site 1 may preferentially bind zinc ions, while site 2 has a preference for magnesium and/or manganese ions.</text>
</comment>
<feature type="compositionally biased region" description="Polar residues" evidence="8">
    <location>
        <begin position="29"/>
        <end position="43"/>
    </location>
</feature>
<feature type="binding site" evidence="6">
    <location>
        <position position="494"/>
    </location>
    <ligand>
        <name>Zn(2+)</name>
        <dbReference type="ChEBI" id="CHEBI:29105"/>
        <label>1</label>
    </ligand>
</feature>
<name>A0A834N1T0_VESVU</name>
<feature type="binding site" evidence="6">
    <location>
        <position position="350"/>
    </location>
    <ligand>
        <name>Zn(2+)</name>
        <dbReference type="ChEBI" id="CHEBI:29105"/>
        <label>1</label>
    </ligand>
</feature>
<dbReference type="SMART" id="SM00471">
    <property type="entry name" value="HDc"/>
    <property type="match status" value="1"/>
</dbReference>
<dbReference type="InterPro" id="IPR023088">
    <property type="entry name" value="PDEase"/>
</dbReference>
<dbReference type="SUPFAM" id="SSF109604">
    <property type="entry name" value="HD-domain/PDEase-like"/>
    <property type="match status" value="1"/>
</dbReference>
<dbReference type="PROSITE" id="PS51845">
    <property type="entry name" value="PDEASE_I_2"/>
    <property type="match status" value="1"/>
</dbReference>
<sequence length="643" mass="71984">MGVASHDTAANTATGCSSGTTPPRPHNPSSPGRNGQLSKQGTLTIVRRSSGKSKSLGGGSFESSPPSHNPDRFLSSQSVDLDEILDNVDLTTDSLPAIDTPDACDKAALRLRCLLRQLQHGEISAELLQRNLHYAARVLEAVFIDETKVSSGGNECSRSSRRGAGLTSTSLGGSMDPDGQQSHAVVTQKRKLRTPVWERRLADEDDELSEVQPDAVPPEVREWLASTFTRQLATTRRKADEKPKFRSVAHAIRAGIFVDRIYRRVTNTALMQFPPDVVKVLKTLDDWSFDVFSLNEAAVGAPVKYIGYDLLNRYGMLHKFKVPPAVLECFLGRIEEGYCRHRNPYHNNLHAADVAQTMHYILCQTGLMNWLTDLEIFSSLVAAIIHDYEHTGTTNNFHVMSGSDTALLYNDRAVLENHHISASFRILREDECNILQNLSREEFREFRSLVIDMVLATDMSFHFQQLKNMKNLLSLAEPSVDKSKAVSLVLHCCDISHPAKRWDLHHRWTMQLLEEFFRQGDKERALGLPFSPLCDRNNTLVAESQIGFIEFIVEPSMQVCSDMLETVLGPLNVKESVDESANGSTAESNRFKIGKPWIQCLVENKQIWKEQAVRDAEVRAQKEAEQNSNTEEEGQNVQTTAEE</sequence>
<keyword evidence="3 7" id="KW-0378">Hydrolase</keyword>
<feature type="binding site" evidence="5">
    <location>
        <position position="494"/>
    </location>
    <ligand>
        <name>AMP</name>
        <dbReference type="ChEBI" id="CHEBI:456215"/>
    </ligand>
</feature>
<feature type="binding site" evidence="6">
    <location>
        <position position="387"/>
    </location>
    <ligand>
        <name>Zn(2+)</name>
        <dbReference type="ChEBI" id="CHEBI:29105"/>
        <label>1</label>
    </ligand>
</feature>
<proteinExistence type="inferred from homology"/>
<feature type="region of interest" description="Disordered" evidence="8">
    <location>
        <begin position="1"/>
        <end position="74"/>
    </location>
</feature>
<evidence type="ECO:0000259" key="9">
    <source>
        <dbReference type="PROSITE" id="PS51845"/>
    </source>
</evidence>
<evidence type="ECO:0000256" key="4">
    <source>
        <dbReference type="PIRSR" id="PIRSR623088-1"/>
    </source>
</evidence>
<feature type="active site" description="Proton donor" evidence="4">
    <location>
        <position position="346"/>
    </location>
</feature>
<dbReference type="AlphaFoldDB" id="A0A834N1T0"/>
<dbReference type="InterPro" id="IPR002073">
    <property type="entry name" value="PDEase_catalytic_dom"/>
</dbReference>
<keyword evidence="11" id="KW-1185">Reference proteome</keyword>
<feature type="binding site" evidence="6">
    <location>
        <position position="386"/>
    </location>
    <ligand>
        <name>Zn(2+)</name>
        <dbReference type="ChEBI" id="CHEBI:29105"/>
        <label>1</label>
    </ligand>
</feature>
<dbReference type="InterPro" id="IPR013706">
    <property type="entry name" value="PDE1_N"/>
</dbReference>
<dbReference type="Gene3D" id="1.10.1300.10">
    <property type="entry name" value="3'5'-cyclic nucleotide phosphodiesterase, catalytic domain"/>
    <property type="match status" value="1"/>
</dbReference>
<dbReference type="PANTHER" id="PTHR11347">
    <property type="entry name" value="CYCLIC NUCLEOTIDE PHOSPHODIESTERASE"/>
    <property type="match status" value="1"/>
</dbReference>
<comment type="caution">
    <text evidence="10">The sequence shown here is derived from an EMBL/GenBank/DDBJ whole genome shotgun (WGS) entry which is preliminary data.</text>
</comment>
<dbReference type="GO" id="GO:0004114">
    <property type="term" value="F:3',5'-cyclic-nucleotide phosphodiesterase activity"/>
    <property type="evidence" value="ECO:0007669"/>
    <property type="project" value="InterPro"/>
</dbReference>
<dbReference type="InterPro" id="IPR036971">
    <property type="entry name" value="PDEase_catalytic_dom_sf"/>
</dbReference>
<dbReference type="PRINTS" id="PR00387">
    <property type="entry name" value="PDIESTERASE1"/>
</dbReference>
<feature type="region of interest" description="Disordered" evidence="8">
    <location>
        <begin position="617"/>
        <end position="643"/>
    </location>
</feature>
<feature type="binding site" evidence="5">
    <location>
        <position position="545"/>
    </location>
    <ligand>
        <name>AMP</name>
        <dbReference type="ChEBI" id="CHEBI:456215"/>
    </ligand>
</feature>
<dbReference type="PROSITE" id="PS00126">
    <property type="entry name" value="PDEASE_I_1"/>
    <property type="match status" value="1"/>
</dbReference>
<dbReference type="Proteomes" id="UP000614350">
    <property type="component" value="Unassembled WGS sequence"/>
</dbReference>
<evidence type="ECO:0000256" key="2">
    <source>
        <dbReference type="ARBA" id="ARBA00022723"/>
    </source>
</evidence>
<dbReference type="Pfam" id="PF00233">
    <property type="entry name" value="PDEase_I"/>
    <property type="match status" value="1"/>
</dbReference>
<dbReference type="GO" id="GO:0007165">
    <property type="term" value="P:signal transduction"/>
    <property type="evidence" value="ECO:0007669"/>
    <property type="project" value="InterPro"/>
</dbReference>
<reference evidence="10" key="1">
    <citation type="journal article" date="2020" name="G3 (Bethesda)">
        <title>High-Quality Assemblies for Three Invasive Social Wasps from the &lt;i&gt;Vespula&lt;/i&gt; Genus.</title>
        <authorList>
            <person name="Harrop T.W.R."/>
            <person name="Guhlin J."/>
            <person name="McLaughlin G.M."/>
            <person name="Permina E."/>
            <person name="Stockwell P."/>
            <person name="Gilligan J."/>
            <person name="Le Lec M.F."/>
            <person name="Gruber M.A.M."/>
            <person name="Quinn O."/>
            <person name="Lovegrove M."/>
            <person name="Duncan E.J."/>
            <person name="Remnant E.J."/>
            <person name="Van Eeckhoven J."/>
            <person name="Graham B."/>
            <person name="Knapp R.A."/>
            <person name="Langford K.W."/>
            <person name="Kronenberg Z."/>
            <person name="Press M.O."/>
            <person name="Eacker S.M."/>
            <person name="Wilson-Rankin E.E."/>
            <person name="Purcell J."/>
            <person name="Lester P.J."/>
            <person name="Dearden P.K."/>
        </authorList>
    </citation>
    <scope>NUCLEOTIDE SEQUENCE</scope>
    <source>
        <strain evidence="10">Marl-1</strain>
    </source>
</reference>
<evidence type="ECO:0000256" key="7">
    <source>
        <dbReference type="RuleBase" id="RU363067"/>
    </source>
</evidence>
<evidence type="ECO:0000256" key="8">
    <source>
        <dbReference type="SAM" id="MobiDB-lite"/>
    </source>
</evidence>
<evidence type="ECO:0000256" key="1">
    <source>
        <dbReference type="ARBA" id="ARBA00022535"/>
    </source>
</evidence>
<feature type="domain" description="PDEase" evidence="9">
    <location>
        <begin position="269"/>
        <end position="615"/>
    </location>
</feature>
<dbReference type="Pfam" id="PF08499">
    <property type="entry name" value="PDEase_I_N"/>
    <property type="match status" value="1"/>
</dbReference>
<evidence type="ECO:0000256" key="3">
    <source>
        <dbReference type="ARBA" id="ARBA00022801"/>
    </source>
</evidence>
<evidence type="ECO:0000313" key="10">
    <source>
        <dbReference type="EMBL" id="KAF7391053.1"/>
    </source>
</evidence>
<feature type="binding site" evidence="5">
    <location>
        <begin position="346"/>
        <end position="350"/>
    </location>
    <ligand>
        <name>AMP</name>
        <dbReference type="ChEBI" id="CHEBI:456215"/>
    </ligand>
</feature>
<dbReference type="InterPro" id="IPR003607">
    <property type="entry name" value="HD/PDEase_dom"/>
</dbReference>
<feature type="region of interest" description="Disordered" evidence="8">
    <location>
        <begin position="151"/>
        <end position="189"/>
    </location>
</feature>
<keyword evidence="1" id="KW-0140">cGMP</keyword>
<dbReference type="EMBL" id="JACSEA010000010">
    <property type="protein sequence ID" value="KAF7391053.1"/>
    <property type="molecule type" value="Genomic_DNA"/>
</dbReference>